<feature type="domain" description="AB hydrolase-1" evidence="1">
    <location>
        <begin position="27"/>
        <end position="269"/>
    </location>
</feature>
<dbReference type="InterPro" id="IPR000073">
    <property type="entry name" value="AB_hydrolase_1"/>
</dbReference>
<reference evidence="2 3" key="1">
    <citation type="submission" date="2021-04" db="EMBL/GenBank/DDBJ databases">
        <title>The genome sequence of Ideonella sp. 3Y2.</title>
        <authorList>
            <person name="Liu Y."/>
        </authorList>
    </citation>
    <scope>NUCLEOTIDE SEQUENCE [LARGE SCALE GENOMIC DNA]</scope>
    <source>
        <strain evidence="2 3">3Y2</strain>
    </source>
</reference>
<proteinExistence type="predicted"/>
<dbReference type="SUPFAM" id="SSF53474">
    <property type="entry name" value="alpha/beta-Hydrolases"/>
    <property type="match status" value="1"/>
</dbReference>
<dbReference type="PANTHER" id="PTHR43194:SF5">
    <property type="entry name" value="PIMELOYL-[ACYL-CARRIER PROTEIN] METHYL ESTER ESTERASE"/>
    <property type="match status" value="1"/>
</dbReference>
<evidence type="ECO:0000259" key="1">
    <source>
        <dbReference type="Pfam" id="PF12697"/>
    </source>
</evidence>
<comment type="caution">
    <text evidence="2">The sequence shown here is derived from an EMBL/GenBank/DDBJ whole genome shotgun (WGS) entry which is preliminary data.</text>
</comment>
<evidence type="ECO:0000313" key="2">
    <source>
        <dbReference type="EMBL" id="MBQ0930310.1"/>
    </source>
</evidence>
<accession>A0A940Y8U9</accession>
<dbReference type="AlphaFoldDB" id="A0A940Y8U9"/>
<gene>
    <name evidence="2" type="ORF">KAK03_07405</name>
</gene>
<dbReference type="Gene3D" id="3.40.50.1820">
    <property type="entry name" value="alpha/beta hydrolase"/>
    <property type="match status" value="1"/>
</dbReference>
<organism evidence="2 3">
    <name type="scientific">Ideonella alba</name>
    <dbReference type="NCBI Taxonomy" id="2824118"/>
    <lineage>
        <taxon>Bacteria</taxon>
        <taxon>Pseudomonadati</taxon>
        <taxon>Pseudomonadota</taxon>
        <taxon>Betaproteobacteria</taxon>
        <taxon>Burkholderiales</taxon>
        <taxon>Sphaerotilaceae</taxon>
        <taxon>Ideonella</taxon>
    </lineage>
</organism>
<keyword evidence="2" id="KW-0378">Hydrolase</keyword>
<dbReference type="PRINTS" id="PR00111">
    <property type="entry name" value="ABHYDROLASE"/>
</dbReference>
<dbReference type="InterPro" id="IPR029058">
    <property type="entry name" value="AB_hydrolase_fold"/>
</dbReference>
<dbReference type="Proteomes" id="UP000676246">
    <property type="component" value="Unassembled WGS sequence"/>
</dbReference>
<dbReference type="PRINTS" id="PR00412">
    <property type="entry name" value="EPOXHYDRLASE"/>
</dbReference>
<dbReference type="NCBIfam" id="TIGR03056">
    <property type="entry name" value="bchO_mg_che_rel"/>
    <property type="match status" value="1"/>
</dbReference>
<dbReference type="InterPro" id="IPR050228">
    <property type="entry name" value="Carboxylesterase_BioH"/>
</dbReference>
<keyword evidence="3" id="KW-1185">Reference proteome</keyword>
<evidence type="ECO:0000313" key="3">
    <source>
        <dbReference type="Proteomes" id="UP000676246"/>
    </source>
</evidence>
<name>A0A940Y8U9_9BURK</name>
<dbReference type="Pfam" id="PF12697">
    <property type="entry name" value="Abhydrolase_6"/>
    <property type="match status" value="1"/>
</dbReference>
<dbReference type="RefSeq" id="WP_210852892.1">
    <property type="nucleotide sequence ID" value="NZ_JAGQDD010000003.1"/>
</dbReference>
<protein>
    <submittedName>
        <fullName evidence="2">Alpha/beta fold hydrolase</fullName>
    </submittedName>
</protein>
<dbReference type="GO" id="GO:0016787">
    <property type="term" value="F:hydrolase activity"/>
    <property type="evidence" value="ECO:0007669"/>
    <property type="project" value="UniProtKB-KW"/>
</dbReference>
<dbReference type="InterPro" id="IPR000639">
    <property type="entry name" value="Epox_hydrolase-like"/>
</dbReference>
<dbReference type="EMBL" id="JAGQDD010000003">
    <property type="protein sequence ID" value="MBQ0930310.1"/>
    <property type="molecule type" value="Genomic_DNA"/>
</dbReference>
<dbReference type="PANTHER" id="PTHR43194">
    <property type="entry name" value="HYDROLASE ALPHA/BETA FOLD FAMILY"/>
    <property type="match status" value="1"/>
</dbReference>
<dbReference type="InterPro" id="IPR017497">
    <property type="entry name" value="BchO"/>
</dbReference>
<sequence>MGAGTTMVSAGGLRWHLARWGDGPRQLLCLHGTGACSDSFQTLAQAWLARDAGWTLLAPDLPGQGRSAPLPPGRRGMAAMAEALRALLATLAEPPAVVLGHSAGGALMLRLALDGGLSPPTRLIGLNAALQPFDGLAGWTYPALARLLAWNPLVPPLAAWRARDLTAVRRLIAATGSALNEDAVARYGHWLRQPTHLAGVLSMMADWDLAGLQRDLPRLQHPLTLVVGERDAVVPPAQAARLRRPGVQVQRLDGLGHLMHEEDPPRLAALLLADLDQPNAACS</sequence>